<dbReference type="EMBL" id="PXYK01000029">
    <property type="protein sequence ID" value="PSJ54842.1"/>
    <property type="molecule type" value="Genomic_DNA"/>
</dbReference>
<name>A0A2P7RXF7_9HYPH</name>
<organism evidence="1 2">
    <name type="scientific">Kumtagia ephedrae</name>
    <dbReference type="NCBI Taxonomy" id="2116701"/>
    <lineage>
        <taxon>Bacteria</taxon>
        <taxon>Pseudomonadati</taxon>
        <taxon>Pseudomonadota</taxon>
        <taxon>Alphaproteobacteria</taxon>
        <taxon>Hyphomicrobiales</taxon>
        <taxon>Phyllobacteriaceae</taxon>
        <taxon>Kumtagia</taxon>
    </lineage>
</organism>
<evidence type="ECO:0000313" key="1">
    <source>
        <dbReference type="EMBL" id="PSJ54842.1"/>
    </source>
</evidence>
<keyword evidence="2" id="KW-1185">Reference proteome</keyword>
<gene>
    <name evidence="1" type="ORF">C7I84_23830</name>
</gene>
<dbReference type="RefSeq" id="WP_106774719.1">
    <property type="nucleotide sequence ID" value="NZ_PXYK01000029.1"/>
</dbReference>
<sequence length="145" mass="15866">MQRCPAIFGSTLGMLLFAALDASEAAQCSKVSYQASKSQLSRYLSGQGYSKPQIQFLMRNAHGQVRVLQSGRLNAQAKECGIDSARAHVLGCTRSMMPGLLKGSNDLDAQKNHVLWGRSKFTVRELLFIGGFYNCLGAAKEAMFR</sequence>
<comment type="caution">
    <text evidence="1">The sequence shown here is derived from an EMBL/GenBank/DDBJ whole genome shotgun (WGS) entry which is preliminary data.</text>
</comment>
<accession>A0A2P7RXF7</accession>
<evidence type="ECO:0000313" key="2">
    <source>
        <dbReference type="Proteomes" id="UP000241229"/>
    </source>
</evidence>
<dbReference type="Proteomes" id="UP000241229">
    <property type="component" value="Unassembled WGS sequence"/>
</dbReference>
<dbReference type="OrthoDB" id="8077629at2"/>
<proteinExistence type="predicted"/>
<protein>
    <submittedName>
        <fullName evidence="1">Uncharacterized protein</fullName>
    </submittedName>
</protein>
<dbReference type="AlphaFoldDB" id="A0A2P7RXF7"/>
<reference evidence="1 2" key="1">
    <citation type="submission" date="2018-03" db="EMBL/GenBank/DDBJ databases">
        <title>The draft genome of Mesorhizobium sp. 6GN-30.</title>
        <authorList>
            <person name="Liu L."/>
            <person name="Li L."/>
            <person name="Wang T."/>
            <person name="Zhang X."/>
            <person name="Liang L."/>
        </authorList>
    </citation>
    <scope>NUCLEOTIDE SEQUENCE [LARGE SCALE GENOMIC DNA]</scope>
    <source>
        <strain evidence="1 2">6GN30</strain>
    </source>
</reference>